<dbReference type="AlphaFoldDB" id="A0A537IWC2"/>
<keyword evidence="1" id="KW-0732">Signal</keyword>
<dbReference type="SUPFAM" id="SSF53850">
    <property type="entry name" value="Periplasmic binding protein-like II"/>
    <property type="match status" value="1"/>
</dbReference>
<protein>
    <submittedName>
        <fullName evidence="2">Extracellular solute-binding protein</fullName>
    </submittedName>
</protein>
<sequence>MTVRHVRMRWLVITLAALLITTPALYAADQQQLLIYHWWTAGGERQAMQVIFDWFTKKNPNTKIVDNPVAGGGGITLKTVLLGMLAAKIPPDTFQSLSGAELKQYVDGNYVAPVDDVWKAQNLDANYPTVIGKMTTFKGSHYGIPMNAHRANWLFYNTKLFNELKLTPPTTVDEMIAAAKRIKSSKPNVAPIAIGTREKWPAVFLFDVTLLSTGGPDAYEKFYTGQLNVKTAPEVRTALQKFKELIPYLYQFHGAKTWSDIAGPMAEGQMGMMVIGDFAAGLLVQAGYKEGVDWDAVGFPKKPQEVFLMIVDTFVRPAGAKHPEATTAWLTNLTDPKVQGEFNIIKGSIAIHKAVPDTTYPDRLHQEASRTFKSKRIVPSSIHGVLAPPAFLSDWQDILTRFLYSPDVNRALDEITSAMDLDKVSESSGWYWAK</sequence>
<feature type="chain" id="PRO_5022155394" evidence="1">
    <location>
        <begin position="28"/>
        <end position="434"/>
    </location>
</feature>
<comment type="caution">
    <text evidence="2">The sequence shown here is derived from an EMBL/GenBank/DDBJ whole genome shotgun (WGS) entry which is preliminary data.</text>
</comment>
<dbReference type="Proteomes" id="UP000318834">
    <property type="component" value="Unassembled WGS sequence"/>
</dbReference>
<dbReference type="Gene3D" id="3.40.190.10">
    <property type="entry name" value="Periplasmic binding protein-like II"/>
    <property type="match status" value="2"/>
</dbReference>
<feature type="signal peptide" evidence="1">
    <location>
        <begin position="1"/>
        <end position="27"/>
    </location>
</feature>
<gene>
    <name evidence="2" type="ORF">E6H05_06140</name>
</gene>
<evidence type="ECO:0000313" key="2">
    <source>
        <dbReference type="EMBL" id="TMI75621.1"/>
    </source>
</evidence>
<dbReference type="EMBL" id="VBAP01000042">
    <property type="protein sequence ID" value="TMI75621.1"/>
    <property type="molecule type" value="Genomic_DNA"/>
</dbReference>
<dbReference type="Pfam" id="PF01547">
    <property type="entry name" value="SBP_bac_1"/>
    <property type="match status" value="1"/>
</dbReference>
<proteinExistence type="predicted"/>
<organism evidence="2 3">
    <name type="scientific">Candidatus Segetimicrobium genomatis</name>
    <dbReference type="NCBI Taxonomy" id="2569760"/>
    <lineage>
        <taxon>Bacteria</taxon>
        <taxon>Bacillati</taxon>
        <taxon>Candidatus Sysuimicrobiota</taxon>
        <taxon>Candidatus Sysuimicrobiia</taxon>
        <taxon>Candidatus Sysuimicrobiales</taxon>
        <taxon>Candidatus Segetimicrobiaceae</taxon>
        <taxon>Candidatus Segetimicrobium</taxon>
    </lineage>
</organism>
<accession>A0A537IWC2</accession>
<dbReference type="PANTHER" id="PTHR43649">
    <property type="entry name" value="ARABINOSE-BINDING PROTEIN-RELATED"/>
    <property type="match status" value="1"/>
</dbReference>
<name>A0A537IWC2_9BACT</name>
<dbReference type="InterPro" id="IPR006059">
    <property type="entry name" value="SBP"/>
</dbReference>
<reference evidence="2 3" key="1">
    <citation type="journal article" date="2019" name="Nat. Microbiol.">
        <title>Mediterranean grassland soil C-N compound turnover is dependent on rainfall and depth, and is mediated by genomically divergent microorganisms.</title>
        <authorList>
            <person name="Diamond S."/>
            <person name="Andeer P.F."/>
            <person name="Li Z."/>
            <person name="Crits-Christoph A."/>
            <person name="Burstein D."/>
            <person name="Anantharaman K."/>
            <person name="Lane K.R."/>
            <person name="Thomas B.C."/>
            <person name="Pan C."/>
            <person name="Northen T.R."/>
            <person name="Banfield J.F."/>
        </authorList>
    </citation>
    <scope>NUCLEOTIDE SEQUENCE [LARGE SCALE GENOMIC DNA]</scope>
    <source>
        <strain evidence="2">NP_8</strain>
    </source>
</reference>
<evidence type="ECO:0000313" key="3">
    <source>
        <dbReference type="Proteomes" id="UP000318834"/>
    </source>
</evidence>
<evidence type="ECO:0000256" key="1">
    <source>
        <dbReference type="SAM" id="SignalP"/>
    </source>
</evidence>
<dbReference type="InterPro" id="IPR050490">
    <property type="entry name" value="Bact_solute-bd_prot1"/>
</dbReference>